<dbReference type="PANTHER" id="PTHR37166">
    <property type="entry name" value="PROTEIN FLAG"/>
    <property type="match status" value="1"/>
</dbReference>
<dbReference type="Pfam" id="PF03646">
    <property type="entry name" value="FlaG"/>
    <property type="match status" value="1"/>
</dbReference>
<keyword evidence="3" id="KW-1185">Reference proteome</keyword>
<dbReference type="Gene3D" id="3.30.160.170">
    <property type="entry name" value="FlaG-like"/>
    <property type="match status" value="1"/>
</dbReference>
<feature type="compositionally biased region" description="Polar residues" evidence="1">
    <location>
        <begin position="7"/>
        <end position="23"/>
    </location>
</feature>
<reference evidence="2 3" key="1">
    <citation type="submission" date="2016-10" db="EMBL/GenBank/DDBJ databases">
        <authorList>
            <person name="de Groot N.N."/>
        </authorList>
    </citation>
    <scope>NUCLEOTIDE SEQUENCE [LARGE SCALE GENOMIC DNA]</scope>
    <source>
        <strain evidence="2 3">DSM 5522</strain>
    </source>
</reference>
<sequence length="137" mass="15543">MEMETLSMLNSRVYNTDTGSKSSKSVERPAHGRKYEKETGTFNLLDTIEQTVIDRQNEGKTTNTNDVLKKAVEKINESMENTQTKTVFSVHEETDRISIKIVNKKSNEVVKEYPPEELLDMYAKALELAGIIVDEQG</sequence>
<dbReference type="PANTHER" id="PTHR37166:SF1">
    <property type="entry name" value="PROTEIN FLAG"/>
    <property type="match status" value="1"/>
</dbReference>
<dbReference type="Proteomes" id="UP000198838">
    <property type="component" value="Unassembled WGS sequence"/>
</dbReference>
<evidence type="ECO:0000313" key="2">
    <source>
        <dbReference type="EMBL" id="SFA88683.1"/>
    </source>
</evidence>
<proteinExistence type="predicted"/>
<dbReference type="EMBL" id="FOJY01000004">
    <property type="protein sequence ID" value="SFA88683.1"/>
    <property type="molecule type" value="Genomic_DNA"/>
</dbReference>
<feature type="compositionally biased region" description="Basic and acidic residues" evidence="1">
    <location>
        <begin position="24"/>
        <end position="34"/>
    </location>
</feature>
<organism evidence="2 3">
    <name type="scientific">Acetitomaculum ruminis DSM 5522</name>
    <dbReference type="NCBI Taxonomy" id="1120918"/>
    <lineage>
        <taxon>Bacteria</taxon>
        <taxon>Bacillati</taxon>
        <taxon>Bacillota</taxon>
        <taxon>Clostridia</taxon>
        <taxon>Lachnospirales</taxon>
        <taxon>Lachnospiraceae</taxon>
        <taxon>Acetitomaculum</taxon>
    </lineage>
</organism>
<gene>
    <name evidence="2" type="ORF">SAMN05216249_104110</name>
</gene>
<name>A0A1I0WL06_9FIRM</name>
<feature type="region of interest" description="Disordered" evidence="1">
    <location>
        <begin position="1"/>
        <end position="34"/>
    </location>
</feature>
<dbReference type="STRING" id="1120918.SAMN05216249_104110"/>
<dbReference type="InterPro" id="IPR005186">
    <property type="entry name" value="FlaG"/>
</dbReference>
<dbReference type="SUPFAM" id="SSF160214">
    <property type="entry name" value="FlaG-like"/>
    <property type="match status" value="1"/>
</dbReference>
<evidence type="ECO:0000256" key="1">
    <source>
        <dbReference type="SAM" id="MobiDB-lite"/>
    </source>
</evidence>
<accession>A0A1I0WL06</accession>
<dbReference type="AlphaFoldDB" id="A0A1I0WL06"/>
<protein>
    <submittedName>
        <fullName evidence="2">FlaG protein</fullName>
    </submittedName>
</protein>
<dbReference type="RefSeq" id="WP_177205565.1">
    <property type="nucleotide sequence ID" value="NZ_FOJY01000004.1"/>
</dbReference>
<dbReference type="InterPro" id="IPR035924">
    <property type="entry name" value="FlaG-like_sf"/>
</dbReference>
<evidence type="ECO:0000313" key="3">
    <source>
        <dbReference type="Proteomes" id="UP000198838"/>
    </source>
</evidence>